<keyword evidence="3" id="KW-1185">Reference proteome</keyword>
<dbReference type="PANTHER" id="PTHR47623">
    <property type="entry name" value="OS09G0287300 PROTEIN"/>
    <property type="match status" value="1"/>
</dbReference>
<feature type="region of interest" description="Disordered" evidence="1">
    <location>
        <begin position="13"/>
        <end position="34"/>
    </location>
</feature>
<dbReference type="InterPro" id="IPR029033">
    <property type="entry name" value="His_PPase_superfam"/>
</dbReference>
<evidence type="ECO:0000313" key="3">
    <source>
        <dbReference type="Proteomes" id="UP001597182"/>
    </source>
</evidence>
<dbReference type="InterPro" id="IPR013078">
    <property type="entry name" value="His_Pase_superF_clade-1"/>
</dbReference>
<dbReference type="SMART" id="SM00855">
    <property type="entry name" value="PGAM"/>
    <property type="match status" value="1"/>
</dbReference>
<dbReference type="PANTHER" id="PTHR47623:SF1">
    <property type="entry name" value="OS09G0287300 PROTEIN"/>
    <property type="match status" value="1"/>
</dbReference>
<gene>
    <name evidence="2" type="ORF">ACFQ34_07145</name>
</gene>
<accession>A0ABW3VDS3</accession>
<proteinExistence type="predicted"/>
<dbReference type="Gene3D" id="3.40.50.1240">
    <property type="entry name" value="Phosphoglycerate mutase-like"/>
    <property type="match status" value="1"/>
</dbReference>
<sequence length="160" mass="17266">MTDRRLVLLRHAKSDQHVGGPDHARPLNVRGRRDGPEAGRWLRMNVGTPDTVVCSSSARTRETWDLVSSKLPDPPQARFADAVYDASAIGLLEIVRGLPDESACALLIGHNPAVEDLTTLLAGEYLPMTTSAFAVLTWHGTWSDVGIIPATLQAHAAPRG</sequence>
<comment type="caution">
    <text evidence="2">The sequence shown here is derived from an EMBL/GenBank/DDBJ whole genome shotgun (WGS) entry which is preliminary data.</text>
</comment>
<dbReference type="Pfam" id="PF00300">
    <property type="entry name" value="His_Phos_1"/>
    <property type="match status" value="1"/>
</dbReference>
<dbReference type="SUPFAM" id="SSF53254">
    <property type="entry name" value="Phosphoglycerate mutase-like"/>
    <property type="match status" value="1"/>
</dbReference>
<dbReference type="CDD" id="cd07067">
    <property type="entry name" value="HP_PGM_like"/>
    <property type="match status" value="1"/>
</dbReference>
<evidence type="ECO:0000313" key="2">
    <source>
        <dbReference type="EMBL" id="MFD1233058.1"/>
    </source>
</evidence>
<dbReference type="EMBL" id="JBHTMB010000050">
    <property type="protein sequence ID" value="MFD1233058.1"/>
    <property type="molecule type" value="Genomic_DNA"/>
</dbReference>
<protein>
    <submittedName>
        <fullName evidence="2">SixA phosphatase family protein</fullName>
    </submittedName>
</protein>
<dbReference type="RefSeq" id="WP_013677144.1">
    <property type="nucleotide sequence ID" value="NZ_BAABKS010000053.1"/>
</dbReference>
<name>A0ABW3VDS3_9PSEU</name>
<evidence type="ECO:0000256" key="1">
    <source>
        <dbReference type="SAM" id="MobiDB-lite"/>
    </source>
</evidence>
<reference evidence="3" key="1">
    <citation type="journal article" date="2019" name="Int. J. Syst. Evol. Microbiol.">
        <title>The Global Catalogue of Microorganisms (GCM) 10K type strain sequencing project: providing services to taxonomists for standard genome sequencing and annotation.</title>
        <authorList>
            <consortium name="The Broad Institute Genomics Platform"/>
            <consortium name="The Broad Institute Genome Sequencing Center for Infectious Disease"/>
            <person name="Wu L."/>
            <person name="Ma J."/>
        </authorList>
    </citation>
    <scope>NUCLEOTIDE SEQUENCE [LARGE SCALE GENOMIC DNA]</scope>
    <source>
        <strain evidence="3">CCUG 49018</strain>
    </source>
</reference>
<dbReference type="Proteomes" id="UP001597182">
    <property type="component" value="Unassembled WGS sequence"/>
</dbReference>
<organism evidence="2 3">
    <name type="scientific">Pseudonocardia benzenivorans</name>
    <dbReference type="NCBI Taxonomy" id="228005"/>
    <lineage>
        <taxon>Bacteria</taxon>
        <taxon>Bacillati</taxon>
        <taxon>Actinomycetota</taxon>
        <taxon>Actinomycetes</taxon>
        <taxon>Pseudonocardiales</taxon>
        <taxon>Pseudonocardiaceae</taxon>
        <taxon>Pseudonocardia</taxon>
    </lineage>
</organism>